<dbReference type="InterPro" id="IPR029066">
    <property type="entry name" value="PLP-binding_barrel"/>
</dbReference>
<evidence type="ECO:0000313" key="10">
    <source>
        <dbReference type="EMBL" id="NXV90986.1"/>
    </source>
</evidence>
<evidence type="ECO:0000259" key="8">
    <source>
        <dbReference type="Pfam" id="PF00278"/>
    </source>
</evidence>
<comment type="cofactor">
    <cofactor evidence="1">
        <name>pyridoxal 5'-phosphate</name>
        <dbReference type="ChEBI" id="CHEBI:597326"/>
    </cofactor>
</comment>
<dbReference type="GO" id="GO:0033387">
    <property type="term" value="P:putrescine biosynthetic process from arginine, via ornithine"/>
    <property type="evidence" value="ECO:0007669"/>
    <property type="project" value="TreeGrafter"/>
</dbReference>
<comment type="similarity">
    <text evidence="2 7">Belongs to the Orn/Lys/Arg decarboxylase class-II family.</text>
</comment>
<keyword evidence="11" id="KW-1185">Reference proteome</keyword>
<sequence length="449" mass="48318">MNAYLNESNFTMVEEGFTTRDLLENLLVELCQVSDQQAFFVADLGDIVKKHLRFLKALPRVKPYFPVKCNGSEGVMRLLAELGAGFACTNKAEIARVQSIGVPADKIFYSSPCKQVAHIKYAASHGVRLMTLDNEVELSKVARSHPDARVLLGIAADSSPSAHPSMMFGTTLKSCRHLLETAKEQAVEVVGISFHLGSCGLDPQAFAQSVAAAQLAFEMGTELGYRMHLLDIGGGFPGTEDTRAQFEEIAAVINSALDLYFPDGCGVEIVARPGRYYVTSAFTFAASITAMEEVPAEQPGSDGRWDGGTGPPVTGRWCILIPCGCSISPLQKPCPDHPSHSSSLRGPPGHAEDRIADGLELPELHVGDWLIFEDMGAYTVASSSPLGGCSQPQITYAMSRVAWKAVQLFQGKPPQTEDDRDSTCAPLSCGWEMAETLCVTPVFAPASII</sequence>
<dbReference type="Gene3D" id="3.20.20.10">
    <property type="entry name" value="Alanine racemase"/>
    <property type="match status" value="1"/>
</dbReference>
<keyword evidence="3" id="KW-0663">Pyridoxal phosphate</keyword>
<dbReference type="InterPro" id="IPR000183">
    <property type="entry name" value="Orn/DAP/Arg_de-COase"/>
</dbReference>
<evidence type="ECO:0000256" key="7">
    <source>
        <dbReference type="RuleBase" id="RU003737"/>
    </source>
</evidence>
<dbReference type="InterPro" id="IPR022657">
    <property type="entry name" value="De-COase2_CS"/>
</dbReference>
<name>A0A7L3XNT5_9AVES</name>
<feature type="domain" description="Orn/DAP/Arg decarboxylase 2 C-terminal" evidence="8">
    <location>
        <begin position="338"/>
        <end position="376"/>
    </location>
</feature>
<dbReference type="PROSITE" id="PS00879">
    <property type="entry name" value="ODR_DC_2_2"/>
    <property type="match status" value="1"/>
</dbReference>
<dbReference type="CDD" id="cd00622">
    <property type="entry name" value="PLPDE_III_ODC"/>
    <property type="match status" value="1"/>
</dbReference>
<dbReference type="InterPro" id="IPR022653">
    <property type="entry name" value="De-COase2_pyr-phos_BS"/>
</dbReference>
<dbReference type="Pfam" id="PF00278">
    <property type="entry name" value="Orn_DAP_Arg_deC"/>
    <property type="match status" value="1"/>
</dbReference>
<feature type="non-terminal residue" evidence="10">
    <location>
        <position position="449"/>
    </location>
</feature>
<dbReference type="InterPro" id="IPR002433">
    <property type="entry name" value="Orn_de-COase"/>
</dbReference>
<keyword evidence="4" id="KW-0620">Polyamine biosynthesis</keyword>
<reference evidence="10 11" key="1">
    <citation type="submission" date="2019-09" db="EMBL/GenBank/DDBJ databases">
        <title>Bird 10,000 Genomes (B10K) Project - Family phase.</title>
        <authorList>
            <person name="Zhang G."/>
        </authorList>
    </citation>
    <scope>NUCLEOTIDE SEQUENCE [LARGE SCALE GENOMIC DNA]</scope>
    <source>
        <strain evidence="10">OUT-0025</strain>
        <tissue evidence="10">Blood</tissue>
    </source>
</reference>
<comment type="caution">
    <text evidence="10">The sequence shown here is derived from an EMBL/GenBank/DDBJ whole genome shotgun (WGS) entry which is preliminary data.</text>
</comment>
<organism evidence="10 11">
    <name type="scientific">Calonectris borealis</name>
    <name type="common">Cory's shearwater</name>
    <dbReference type="NCBI Taxonomy" id="1323832"/>
    <lineage>
        <taxon>Eukaryota</taxon>
        <taxon>Metazoa</taxon>
        <taxon>Chordata</taxon>
        <taxon>Craniata</taxon>
        <taxon>Vertebrata</taxon>
        <taxon>Euteleostomi</taxon>
        <taxon>Archelosauria</taxon>
        <taxon>Archosauria</taxon>
        <taxon>Dinosauria</taxon>
        <taxon>Saurischia</taxon>
        <taxon>Theropoda</taxon>
        <taxon>Coelurosauria</taxon>
        <taxon>Aves</taxon>
        <taxon>Neognathae</taxon>
        <taxon>Neoaves</taxon>
        <taxon>Aequornithes</taxon>
        <taxon>Procellariiformes</taxon>
        <taxon>Procellariidae</taxon>
        <taxon>Calonectris</taxon>
    </lineage>
</organism>
<dbReference type="Proteomes" id="UP000535403">
    <property type="component" value="Unassembled WGS sequence"/>
</dbReference>
<dbReference type="PANTHER" id="PTHR11482">
    <property type="entry name" value="ARGININE/DIAMINOPIMELATE/ORNITHINE DECARBOXYLASE"/>
    <property type="match status" value="1"/>
</dbReference>
<comment type="function">
    <text evidence="6">Catalyzes the first and rate-limiting step of polyamine biosynthesis that converts ornithine into putrescine, which is the precursor for the polyamines, spermidine and spermine. Polyamines are essential for cell proliferation and are implicated in cellular processes, ranging from DNA replication to apoptosis.</text>
</comment>
<dbReference type="InterPro" id="IPR022644">
    <property type="entry name" value="De-COase2_N"/>
</dbReference>
<evidence type="ECO:0000256" key="4">
    <source>
        <dbReference type="ARBA" id="ARBA00023115"/>
    </source>
</evidence>
<evidence type="ECO:0000259" key="9">
    <source>
        <dbReference type="Pfam" id="PF02784"/>
    </source>
</evidence>
<dbReference type="AlphaFoldDB" id="A0A7L3XNT5"/>
<dbReference type="PRINTS" id="PR01182">
    <property type="entry name" value="ORNDCRBXLASE"/>
</dbReference>
<dbReference type="SUPFAM" id="SSF50621">
    <property type="entry name" value="Alanine racemase C-terminal domain-like"/>
    <property type="match status" value="1"/>
</dbReference>
<gene>
    <name evidence="10" type="primary">Azin2</name>
    <name evidence="10" type="ORF">CALBOR_R05378</name>
</gene>
<feature type="domain" description="Orn/DAP/Arg decarboxylase 2 N-terminal" evidence="9">
    <location>
        <begin position="44"/>
        <end position="278"/>
    </location>
</feature>
<proteinExistence type="inferred from homology"/>
<dbReference type="FunFam" id="3.20.20.10:FF:000006">
    <property type="entry name" value="Ornithine decarboxylase 1"/>
    <property type="match status" value="1"/>
</dbReference>
<dbReference type="Gene3D" id="2.40.37.10">
    <property type="entry name" value="Lyase, Ornithine Decarboxylase, Chain A, domain 1"/>
    <property type="match status" value="1"/>
</dbReference>
<dbReference type="PRINTS" id="PR01179">
    <property type="entry name" value="ODADCRBXLASE"/>
</dbReference>
<dbReference type="SUPFAM" id="SSF51419">
    <property type="entry name" value="PLP-binding barrel"/>
    <property type="match status" value="1"/>
</dbReference>
<dbReference type="PANTHER" id="PTHR11482:SF4">
    <property type="entry name" value="ANTIZYME INHIBITOR 2"/>
    <property type="match status" value="1"/>
</dbReference>
<evidence type="ECO:0000313" key="11">
    <source>
        <dbReference type="Proteomes" id="UP000535403"/>
    </source>
</evidence>
<evidence type="ECO:0000256" key="2">
    <source>
        <dbReference type="ARBA" id="ARBA00008872"/>
    </source>
</evidence>
<evidence type="ECO:0000256" key="1">
    <source>
        <dbReference type="ARBA" id="ARBA00001933"/>
    </source>
</evidence>
<evidence type="ECO:0000256" key="3">
    <source>
        <dbReference type="ARBA" id="ARBA00022898"/>
    </source>
</evidence>
<evidence type="ECO:0000256" key="6">
    <source>
        <dbReference type="ARBA" id="ARBA00037173"/>
    </source>
</evidence>
<feature type="non-terminal residue" evidence="10">
    <location>
        <position position="1"/>
    </location>
</feature>
<dbReference type="InterPro" id="IPR009006">
    <property type="entry name" value="Ala_racemase/Decarboxylase_C"/>
</dbReference>
<evidence type="ECO:0000256" key="5">
    <source>
        <dbReference type="ARBA" id="ARBA00023239"/>
    </source>
</evidence>
<keyword evidence="5" id="KW-0456">Lyase</keyword>
<dbReference type="PROSITE" id="PS00878">
    <property type="entry name" value="ODR_DC_2_1"/>
    <property type="match status" value="1"/>
</dbReference>
<dbReference type="GO" id="GO:0016831">
    <property type="term" value="F:carboxy-lyase activity"/>
    <property type="evidence" value="ECO:0007669"/>
    <property type="project" value="UniProtKB-ARBA"/>
</dbReference>
<dbReference type="GO" id="GO:0005737">
    <property type="term" value="C:cytoplasm"/>
    <property type="evidence" value="ECO:0007669"/>
    <property type="project" value="TreeGrafter"/>
</dbReference>
<accession>A0A7L3XNT5</accession>
<dbReference type="EMBL" id="VZUG01019538">
    <property type="protein sequence ID" value="NXV90986.1"/>
    <property type="molecule type" value="Genomic_DNA"/>
</dbReference>
<dbReference type="InterPro" id="IPR022643">
    <property type="entry name" value="De-COase2_C"/>
</dbReference>
<protein>
    <submittedName>
        <fullName evidence="10">AZIN2 inhibitor</fullName>
    </submittedName>
</protein>
<dbReference type="Pfam" id="PF02784">
    <property type="entry name" value="Orn_Arg_deC_N"/>
    <property type="match status" value="1"/>
</dbReference>